<feature type="compositionally biased region" description="Basic residues" evidence="2">
    <location>
        <begin position="881"/>
        <end position="903"/>
    </location>
</feature>
<evidence type="ECO:0000256" key="1">
    <source>
        <dbReference type="ARBA" id="ARBA00010586"/>
    </source>
</evidence>
<keyword evidence="4" id="KW-1185">Reference proteome</keyword>
<feature type="domain" description="Nuclear Testis protein N-terminal" evidence="3">
    <location>
        <begin position="174"/>
        <end position="897"/>
    </location>
</feature>
<feature type="compositionally biased region" description="Low complexity" evidence="2">
    <location>
        <begin position="866"/>
        <end position="877"/>
    </location>
</feature>
<feature type="compositionally biased region" description="Pro residues" evidence="2">
    <location>
        <begin position="320"/>
        <end position="331"/>
    </location>
</feature>
<feature type="region of interest" description="Disordered" evidence="2">
    <location>
        <begin position="644"/>
        <end position="780"/>
    </location>
</feature>
<feature type="compositionally biased region" description="Pro residues" evidence="2">
    <location>
        <begin position="468"/>
        <end position="484"/>
    </location>
</feature>
<feature type="region of interest" description="Disordered" evidence="2">
    <location>
        <begin position="465"/>
        <end position="535"/>
    </location>
</feature>
<protein>
    <submittedName>
        <fullName evidence="5">NUT family member 2G-like isoform X1</fullName>
    </submittedName>
</protein>
<dbReference type="PANTHER" id="PTHR22879:SF14">
    <property type="entry name" value="NUT FAMILY MEMBER 2A-RELATED"/>
    <property type="match status" value="1"/>
</dbReference>
<organism evidence="4 5">
    <name type="scientific">Balaenoptera acutorostrata</name>
    <name type="common">Common minke whale</name>
    <name type="synonym">Balaena rostrata</name>
    <dbReference type="NCBI Taxonomy" id="9767"/>
    <lineage>
        <taxon>Eukaryota</taxon>
        <taxon>Metazoa</taxon>
        <taxon>Chordata</taxon>
        <taxon>Craniata</taxon>
        <taxon>Vertebrata</taxon>
        <taxon>Euteleostomi</taxon>
        <taxon>Mammalia</taxon>
        <taxon>Eutheria</taxon>
        <taxon>Laurasiatheria</taxon>
        <taxon>Artiodactyla</taxon>
        <taxon>Whippomorpha</taxon>
        <taxon>Cetacea</taxon>
        <taxon>Mysticeti</taxon>
        <taxon>Balaenopteridae</taxon>
        <taxon>Balaenoptera</taxon>
    </lineage>
</organism>
<accession>A0ABM3TK63</accession>
<dbReference type="Pfam" id="PF12881">
    <property type="entry name" value="NUT"/>
    <property type="match status" value="1"/>
</dbReference>
<feature type="compositionally biased region" description="Basic and acidic residues" evidence="2">
    <location>
        <begin position="761"/>
        <end position="773"/>
    </location>
</feature>
<dbReference type="PANTHER" id="PTHR22879">
    <property type="entry name" value="NUT FAMILY MEMBER 1"/>
    <property type="match status" value="1"/>
</dbReference>
<feature type="compositionally biased region" description="Basic and acidic residues" evidence="2">
    <location>
        <begin position="679"/>
        <end position="690"/>
    </location>
</feature>
<gene>
    <name evidence="5" type="primary">LOC130708224</name>
</gene>
<evidence type="ECO:0000256" key="2">
    <source>
        <dbReference type="SAM" id="MobiDB-lite"/>
    </source>
</evidence>
<comment type="similarity">
    <text evidence="1">Belongs to the NUT family.</text>
</comment>
<reference evidence="5" key="1">
    <citation type="submission" date="2025-08" db="UniProtKB">
        <authorList>
            <consortium name="RefSeq"/>
        </authorList>
    </citation>
    <scope>IDENTIFICATION</scope>
</reference>
<feature type="region of interest" description="Disordered" evidence="2">
    <location>
        <begin position="792"/>
        <end position="903"/>
    </location>
</feature>
<evidence type="ECO:0000259" key="3">
    <source>
        <dbReference type="Pfam" id="PF12881"/>
    </source>
</evidence>
<dbReference type="GeneID" id="130708224"/>
<dbReference type="RefSeq" id="XP_057402479.1">
    <property type="nucleotide sequence ID" value="XM_057546496.1"/>
</dbReference>
<feature type="compositionally biased region" description="Low complexity" evidence="2">
    <location>
        <begin position="792"/>
        <end position="806"/>
    </location>
</feature>
<dbReference type="InterPro" id="IPR024309">
    <property type="entry name" value="NUT_N"/>
</dbReference>
<feature type="compositionally biased region" description="Basic and acidic residues" evidence="2">
    <location>
        <begin position="559"/>
        <end position="572"/>
    </location>
</feature>
<dbReference type="InterPro" id="IPR024310">
    <property type="entry name" value="NUT"/>
</dbReference>
<sequence>MLSHCFMDTLPPPANQNPYCPGSSRELLPLHPTPSPCRGRTVPLDCRAHLPPGDWGLALIAAVSESSGRSEHLKYCLTCLELHRPTGSIAYSHPPAGSGIPPGATRTRPPLQVCQSPLPFPGHSPWWRQNLSSERPRPEDTVLGLKLLQLPRRSQHTAGLWVPLCGIPVLGTDVTMNAGASLSTFTAVPFPPPIPGAQHRPPWQQHRPRPITPAFPPGSSLLLPAFPRTPMVANGGRGPSAPGACNLTVQVRSQGRTVEAPQTQTFVVTQAPLNWSAPGALSRSAACPAPVFIATPVMGTVVTASAVGVSQAGKGGWTPGFPPQAPPPAAQPAPIIRPVNPGPWPHGTSREGRLATNQSNASQDGSSNTKSEYSNFLRWQHVKPLARRHFCLSPDAEAFSCFLVPVLRSLAHLNPTMPLEEGLRRAVQEWRRRSNLDRMIYYETAQKFMEFAAEEEMHIQNLQWMQDLPPPAPPKLDPRGPPAPKVGLQPGTQVPTGAEGTACAPRMSGRRAQPSHPKPHRSQGNPEPKAPKEIPPEAVREDVDRMEALVGPVHSAPGKSHEECGKDGNELKQEEDDTYLDPCLLSYTDELRSREHSVTKVEAVIHPRVPAELSSPDPQLDLSALAEELKQEEGLTPEELVQKRVLALKEDEGGLAAPSHSAPGMGSSPSESHAGQGAQRHDQDRHRGVSDEACPPEIDFEALHRPNRADTGPFGPKVFVPSRGRQEVSPSRAGRPSSPQGQRRTGPRLGPRDASVIREASPVREARGPRDAASEDEEAFPSLASLLASLPSLPPCQLSQSPAPASGLASPGGWGAQSAPQAPSPQRRGLSPAPPAAPKSRKRALGGRPAAAEKLPIPGAAHGVSARPALALGLARPSQPGKRKRDPFVIGKRRNRKRKRCSQ</sequence>
<dbReference type="Proteomes" id="UP001652580">
    <property type="component" value="Chromosome 5"/>
</dbReference>
<evidence type="ECO:0000313" key="4">
    <source>
        <dbReference type="Proteomes" id="UP001652580"/>
    </source>
</evidence>
<name>A0ABM3TK63_BALAC</name>
<feature type="region of interest" description="Disordered" evidence="2">
    <location>
        <begin position="315"/>
        <end position="370"/>
    </location>
</feature>
<feature type="region of interest" description="Disordered" evidence="2">
    <location>
        <begin position="553"/>
        <end position="577"/>
    </location>
</feature>
<feature type="compositionally biased region" description="Polar residues" evidence="2">
    <location>
        <begin position="355"/>
        <end position="370"/>
    </location>
</feature>
<proteinExistence type="inferred from homology"/>
<evidence type="ECO:0000313" key="5">
    <source>
        <dbReference type="RefSeq" id="XP_057402479.1"/>
    </source>
</evidence>